<organism evidence="1 2">
    <name type="scientific">Durusdinium trenchii</name>
    <dbReference type="NCBI Taxonomy" id="1381693"/>
    <lineage>
        <taxon>Eukaryota</taxon>
        <taxon>Sar</taxon>
        <taxon>Alveolata</taxon>
        <taxon>Dinophyceae</taxon>
        <taxon>Suessiales</taxon>
        <taxon>Symbiodiniaceae</taxon>
        <taxon>Durusdinium</taxon>
    </lineage>
</organism>
<protein>
    <submittedName>
        <fullName evidence="1">Uncharacterized protein</fullName>
    </submittedName>
</protein>
<dbReference type="EMBL" id="CAXAMM010041673">
    <property type="protein sequence ID" value="CAK9100656.1"/>
    <property type="molecule type" value="Genomic_DNA"/>
</dbReference>
<name>A0ABP0RN12_9DINO</name>
<accession>A0ABP0RN12</accession>
<keyword evidence="2" id="KW-1185">Reference proteome</keyword>
<evidence type="ECO:0000313" key="2">
    <source>
        <dbReference type="Proteomes" id="UP001642464"/>
    </source>
</evidence>
<comment type="caution">
    <text evidence="1">The sequence shown here is derived from an EMBL/GenBank/DDBJ whole genome shotgun (WGS) entry which is preliminary data.</text>
</comment>
<evidence type="ECO:0000313" key="1">
    <source>
        <dbReference type="EMBL" id="CAK9100656.1"/>
    </source>
</evidence>
<reference evidence="1 2" key="1">
    <citation type="submission" date="2024-02" db="EMBL/GenBank/DDBJ databases">
        <authorList>
            <person name="Chen Y."/>
            <person name="Shah S."/>
            <person name="Dougan E. K."/>
            <person name="Thang M."/>
            <person name="Chan C."/>
        </authorList>
    </citation>
    <scope>NUCLEOTIDE SEQUENCE [LARGE SCALE GENOMIC DNA]</scope>
</reference>
<sequence>MTFLVDFSGKLFTKNAKVTLKDLSANSEAIVACVRGSKGVPHLSKFTLQKALVAFYSKYKLFPEGVYAEIPAVQQWALKQAEALKKMVGKVRKLMRRAPSSKSHRLQRLRERISALRVPGYEFTTSKVA</sequence>
<proteinExistence type="predicted"/>
<dbReference type="Proteomes" id="UP001642464">
    <property type="component" value="Unassembled WGS sequence"/>
</dbReference>
<gene>
    <name evidence="1" type="ORF">SCF082_LOCUS47091</name>
</gene>